<protein>
    <recommendedName>
        <fullName evidence="1">PiggyBac transposable element-derived protein domain-containing protein</fullName>
    </recommendedName>
</protein>
<dbReference type="Pfam" id="PF13843">
    <property type="entry name" value="DDE_Tnp_1_7"/>
    <property type="match status" value="1"/>
</dbReference>
<dbReference type="PANTHER" id="PTHR46599:SF3">
    <property type="entry name" value="PIGGYBAC TRANSPOSABLE ELEMENT-DERIVED PROTEIN 4"/>
    <property type="match status" value="1"/>
</dbReference>
<feature type="domain" description="PiggyBac transposable element-derived protein" evidence="1">
    <location>
        <begin position="62"/>
        <end position="162"/>
    </location>
</feature>
<proteinExistence type="predicted"/>
<sequence length="289" mass="32828">MPNPASVVSNDPDFVKYTKYLQKRGVLPDLPSTPPPQWRPLEINNPRTFGVANLPKGTNRGSPIALFNLFFDAEVMEQIAHFTNDRAAHAHPQLPSARGWKPTSPGELHTYFAIVVYMAVHREPSLAEYWSRGHKNAPTHKLNDFMGCTRWHQLDRYLYTAEAFTPIESVPVALVLAVDADGQRLFPSGLHIVWDDNLFNTIPMLKYLRRQGVGCAGTVRTTKTTTKETFEDAARVELQAEDVSVKGRARQKVVKERFSSSLMRLKTQFTKHMEWGEIRWDLLKSGEVL</sequence>
<dbReference type="AlphaFoldDB" id="A0A6A5VX60"/>
<evidence type="ECO:0000259" key="1">
    <source>
        <dbReference type="Pfam" id="PF13843"/>
    </source>
</evidence>
<dbReference type="EMBL" id="ML976662">
    <property type="protein sequence ID" value="KAF1977747.1"/>
    <property type="molecule type" value="Genomic_DNA"/>
</dbReference>
<dbReference type="Proteomes" id="UP000800036">
    <property type="component" value="Unassembled WGS sequence"/>
</dbReference>
<accession>A0A6A5VX60</accession>
<organism evidence="2 3">
    <name type="scientific">Bimuria novae-zelandiae CBS 107.79</name>
    <dbReference type="NCBI Taxonomy" id="1447943"/>
    <lineage>
        <taxon>Eukaryota</taxon>
        <taxon>Fungi</taxon>
        <taxon>Dikarya</taxon>
        <taxon>Ascomycota</taxon>
        <taxon>Pezizomycotina</taxon>
        <taxon>Dothideomycetes</taxon>
        <taxon>Pleosporomycetidae</taxon>
        <taxon>Pleosporales</taxon>
        <taxon>Massarineae</taxon>
        <taxon>Didymosphaeriaceae</taxon>
        <taxon>Bimuria</taxon>
    </lineage>
</organism>
<gene>
    <name evidence="2" type="ORF">BU23DRAFT_550430</name>
</gene>
<reference evidence="2" key="1">
    <citation type="journal article" date="2020" name="Stud. Mycol.">
        <title>101 Dothideomycetes genomes: a test case for predicting lifestyles and emergence of pathogens.</title>
        <authorList>
            <person name="Haridas S."/>
            <person name="Albert R."/>
            <person name="Binder M."/>
            <person name="Bloem J."/>
            <person name="Labutti K."/>
            <person name="Salamov A."/>
            <person name="Andreopoulos B."/>
            <person name="Baker S."/>
            <person name="Barry K."/>
            <person name="Bills G."/>
            <person name="Bluhm B."/>
            <person name="Cannon C."/>
            <person name="Castanera R."/>
            <person name="Culley D."/>
            <person name="Daum C."/>
            <person name="Ezra D."/>
            <person name="Gonzalez J."/>
            <person name="Henrissat B."/>
            <person name="Kuo A."/>
            <person name="Liang C."/>
            <person name="Lipzen A."/>
            <person name="Lutzoni F."/>
            <person name="Magnuson J."/>
            <person name="Mondo S."/>
            <person name="Nolan M."/>
            <person name="Ohm R."/>
            <person name="Pangilinan J."/>
            <person name="Park H.-J."/>
            <person name="Ramirez L."/>
            <person name="Alfaro M."/>
            <person name="Sun H."/>
            <person name="Tritt A."/>
            <person name="Yoshinaga Y."/>
            <person name="Zwiers L.-H."/>
            <person name="Turgeon B."/>
            <person name="Goodwin S."/>
            <person name="Spatafora J."/>
            <person name="Crous P."/>
            <person name="Grigoriev I."/>
        </authorList>
    </citation>
    <scope>NUCLEOTIDE SEQUENCE</scope>
    <source>
        <strain evidence="2">CBS 107.79</strain>
    </source>
</reference>
<evidence type="ECO:0000313" key="2">
    <source>
        <dbReference type="EMBL" id="KAF1977747.1"/>
    </source>
</evidence>
<keyword evidence="3" id="KW-1185">Reference proteome</keyword>
<evidence type="ECO:0000313" key="3">
    <source>
        <dbReference type="Proteomes" id="UP000800036"/>
    </source>
</evidence>
<dbReference type="InterPro" id="IPR029526">
    <property type="entry name" value="PGBD"/>
</dbReference>
<name>A0A6A5VX60_9PLEO</name>
<dbReference type="PANTHER" id="PTHR46599">
    <property type="entry name" value="PIGGYBAC TRANSPOSABLE ELEMENT-DERIVED PROTEIN 4"/>
    <property type="match status" value="1"/>
</dbReference>